<accession>A0A0U5J976</accession>
<dbReference type="RefSeq" id="WP_059059503.1">
    <property type="nucleotide sequence ID" value="NZ_LN879502.1"/>
</dbReference>
<dbReference type="EMBL" id="LN879502">
    <property type="protein sequence ID" value="CUI15655.1"/>
    <property type="molecule type" value="Genomic_DNA"/>
</dbReference>
<reference evidence="2" key="1">
    <citation type="submission" date="2015-09" db="EMBL/GenBank/DDBJ databases">
        <authorList>
            <person name="Bertelli C."/>
        </authorList>
    </citation>
    <scope>NUCLEOTIDE SEQUENCE [LARGE SCALE GENOMIC DNA]</scope>
    <source>
        <strain evidence="2">KNic</strain>
    </source>
</reference>
<sequence>MGPVEKTYQSLTDPQLFQKEAKTKSYLKLSKDRSISHFLALTKPCFLERILAKIGIGDASLQKINCFFKSEEGQRQLAALLQHANFSENDKKKLLKNVQILQVKMQPKWGISKIFCIAEPFLIKEVSESKRASPVPGENALLAVNRSPSTTPLEIDIKNTDPSFVTKSEGAVIGQKLDQPVYRLGFFNPKVKMKIMQIVEVQRSQGNHINVFEEGGEIFVYHTRHEMHTWASICPDLDPYFSGYKSIFKGYTRYLMAASIVKQEGGEFGFWEEKLQDVDQEALSSPLCILPSFPTFTGSSEEISQLFEVLLKEHKGILVGENHDEKLSRKILMEHMAYLASLGIKTFFLEHCCFDTLQYELDQFFKTQVPSHFLRAFLSSGYGGSIGSSNYFNLIDAAVQAGIRPVGLEMAITQLVGYKSFEGSDGKARMLAMNMCAKEIIEREAGESKYMVLVGAGHLSYCDGVPGLSELCHVPSLFFRESEKKTSYTPDSVNLNMHLRKAQQVFNHAPNQVYRLNALIDIKEEV</sequence>
<dbReference type="InParanoid" id="A0A0U5J976"/>
<gene>
    <name evidence="1" type="ORF">PNK_0016</name>
</gene>
<organism evidence="1 2">
    <name type="scientific">Candidatus Protochlamydia naegleriophila</name>
    <dbReference type="NCBI Taxonomy" id="389348"/>
    <lineage>
        <taxon>Bacteria</taxon>
        <taxon>Pseudomonadati</taxon>
        <taxon>Chlamydiota</taxon>
        <taxon>Chlamydiia</taxon>
        <taxon>Parachlamydiales</taxon>
        <taxon>Parachlamydiaceae</taxon>
        <taxon>Candidatus Protochlamydia</taxon>
    </lineage>
</organism>
<dbReference type="PATRIC" id="fig|389348.3.peg.18"/>
<dbReference type="AlphaFoldDB" id="A0A0U5J976"/>
<dbReference type="Proteomes" id="UP000069902">
    <property type="component" value="Chromosome cPNK"/>
</dbReference>
<keyword evidence="2" id="KW-1185">Reference proteome</keyword>
<dbReference type="STRING" id="389348.PNK_0016"/>
<evidence type="ECO:0000313" key="1">
    <source>
        <dbReference type="EMBL" id="CUI15655.1"/>
    </source>
</evidence>
<evidence type="ECO:0008006" key="3">
    <source>
        <dbReference type="Google" id="ProtNLM"/>
    </source>
</evidence>
<proteinExistence type="predicted"/>
<dbReference type="KEGG" id="pnl:PNK_0016"/>
<dbReference type="SUPFAM" id="SSF159501">
    <property type="entry name" value="EreA/ChaN-like"/>
    <property type="match status" value="1"/>
</dbReference>
<dbReference type="Gene3D" id="3.40.50.11550">
    <property type="match status" value="1"/>
</dbReference>
<protein>
    <recommendedName>
        <fullName evidence="3">Haem-binding uptake Tiki superfamily ChaN domain-containing protein</fullName>
    </recommendedName>
</protein>
<name>A0A0U5J976_9BACT</name>
<evidence type="ECO:0000313" key="2">
    <source>
        <dbReference type="Proteomes" id="UP000069902"/>
    </source>
</evidence>